<dbReference type="SUPFAM" id="SSF51556">
    <property type="entry name" value="Metallo-dependent hydrolases"/>
    <property type="match status" value="1"/>
</dbReference>
<dbReference type="GO" id="GO:0005737">
    <property type="term" value="C:cytoplasm"/>
    <property type="evidence" value="ECO:0007669"/>
    <property type="project" value="TreeGrafter"/>
</dbReference>
<dbReference type="EC" id="3.5.2.3" evidence="7"/>
<sequence length="440" mass="48953">MSNFDLILKNGTVFFKSKREITDVGVKDGKIVEFGDLTKANETIDCSNLFIFPGLIDTQCHFREPGGEHKETLETGTKSAALGGIVGIFEMPNTNPLTVTPEAMKFKLQRASSTSYVDYAFYFGGTAENSENLNEWENLAGVCGIKIFMGSSNGNLLSSTDEEIDKILANGKRVVAVHAEDEEMMNANKISILGDSHDVAMHHVWRSEESCFNASKRVVSIAKKYNRRIHILHLTTSQEMDFLKQHKDIVSLEVLPNHLTLSAPECYERLGTLAQQNPPIREKHHQDALWKAVIDGTIDILGSDHAPHTLEEKGGIYPDTPSGTPGVQTMLPIMLNHVAEGKLSYEKVIDLLAYGPLRIHKIKNKCEIKIGNDADFTIVDPNKTHTITNNEQASKSGWTPYDNKKVKGFPVMTIIRANKVMQDGELVLHHAGKEIEFEIK</sequence>
<name>A0A520N0D5_9GAMM</name>
<dbReference type="PROSITE" id="PS00483">
    <property type="entry name" value="DIHYDROOROTASE_2"/>
    <property type="match status" value="1"/>
</dbReference>
<gene>
    <name evidence="7" type="ORF">EVA92_01865</name>
</gene>
<evidence type="ECO:0000313" key="8">
    <source>
        <dbReference type="Proteomes" id="UP000315825"/>
    </source>
</evidence>
<evidence type="ECO:0000256" key="2">
    <source>
        <dbReference type="ARBA" id="ARBA00002368"/>
    </source>
</evidence>
<comment type="caution">
    <text evidence="7">The sequence shown here is derived from an EMBL/GenBank/DDBJ whole genome shotgun (WGS) entry which is preliminary data.</text>
</comment>
<feature type="domain" description="Amidohydrolase-related" evidence="6">
    <location>
        <begin position="50"/>
        <end position="392"/>
    </location>
</feature>
<comment type="function">
    <text evidence="2">Catalyzes the reversible cyclization of carbamoyl aspartate to dihydroorotate.</text>
</comment>
<dbReference type="NCBIfam" id="NF006559">
    <property type="entry name" value="PRK09060.1"/>
    <property type="match status" value="1"/>
</dbReference>
<dbReference type="GO" id="GO:0006145">
    <property type="term" value="P:purine nucleobase catabolic process"/>
    <property type="evidence" value="ECO:0007669"/>
    <property type="project" value="TreeGrafter"/>
</dbReference>
<dbReference type="GO" id="GO:0004151">
    <property type="term" value="F:dihydroorotase activity"/>
    <property type="evidence" value="ECO:0007669"/>
    <property type="project" value="UniProtKB-EC"/>
</dbReference>
<comment type="cofactor">
    <cofactor evidence="1">
        <name>Zn(2+)</name>
        <dbReference type="ChEBI" id="CHEBI:29105"/>
    </cofactor>
</comment>
<dbReference type="PANTHER" id="PTHR43668">
    <property type="entry name" value="ALLANTOINASE"/>
    <property type="match status" value="1"/>
</dbReference>
<keyword evidence="5 7" id="KW-0378">Hydrolase</keyword>
<dbReference type="InterPro" id="IPR002195">
    <property type="entry name" value="Dihydroorotase_CS"/>
</dbReference>
<dbReference type="GO" id="GO:0004038">
    <property type="term" value="F:allantoinase activity"/>
    <property type="evidence" value="ECO:0007669"/>
    <property type="project" value="TreeGrafter"/>
</dbReference>
<dbReference type="SUPFAM" id="SSF51338">
    <property type="entry name" value="Composite domain of metallo-dependent hydrolases"/>
    <property type="match status" value="1"/>
</dbReference>
<dbReference type="EMBL" id="SHBE01000002">
    <property type="protein sequence ID" value="RZO26919.1"/>
    <property type="molecule type" value="Genomic_DNA"/>
</dbReference>
<dbReference type="GO" id="GO:0046872">
    <property type="term" value="F:metal ion binding"/>
    <property type="evidence" value="ECO:0007669"/>
    <property type="project" value="UniProtKB-KW"/>
</dbReference>
<dbReference type="InterPro" id="IPR006680">
    <property type="entry name" value="Amidohydro-rel"/>
</dbReference>
<proteinExistence type="inferred from homology"/>
<evidence type="ECO:0000313" key="7">
    <source>
        <dbReference type="EMBL" id="RZO26919.1"/>
    </source>
</evidence>
<evidence type="ECO:0000256" key="3">
    <source>
        <dbReference type="ARBA" id="ARBA00010286"/>
    </source>
</evidence>
<keyword evidence="4" id="KW-0479">Metal-binding</keyword>
<dbReference type="InterPro" id="IPR050138">
    <property type="entry name" value="DHOase/Allantoinase_Hydrolase"/>
</dbReference>
<dbReference type="InterPro" id="IPR032466">
    <property type="entry name" value="Metal_Hydrolase"/>
</dbReference>
<dbReference type="AlphaFoldDB" id="A0A520N0D5"/>
<evidence type="ECO:0000259" key="6">
    <source>
        <dbReference type="Pfam" id="PF01979"/>
    </source>
</evidence>
<evidence type="ECO:0000256" key="5">
    <source>
        <dbReference type="ARBA" id="ARBA00022801"/>
    </source>
</evidence>
<accession>A0A520N0D5</accession>
<dbReference type="Proteomes" id="UP000315825">
    <property type="component" value="Unassembled WGS sequence"/>
</dbReference>
<reference evidence="7 8" key="1">
    <citation type="submission" date="2019-02" db="EMBL/GenBank/DDBJ databases">
        <title>Prokaryotic population dynamics and viral predation in marine succession experiment using metagenomics: the confinement effect.</title>
        <authorList>
            <person name="Haro-Moreno J.M."/>
            <person name="Rodriguez-Valera F."/>
            <person name="Lopez-Perez M."/>
        </authorList>
    </citation>
    <scope>NUCLEOTIDE SEQUENCE [LARGE SCALE GENOMIC DNA]</scope>
    <source>
        <strain evidence="7">MED-G159</strain>
    </source>
</reference>
<dbReference type="NCBIfam" id="TIGR00857">
    <property type="entry name" value="pyrC_multi"/>
    <property type="match status" value="1"/>
</dbReference>
<dbReference type="Pfam" id="PF01979">
    <property type="entry name" value="Amidohydro_1"/>
    <property type="match status" value="1"/>
</dbReference>
<evidence type="ECO:0000256" key="1">
    <source>
        <dbReference type="ARBA" id="ARBA00001947"/>
    </source>
</evidence>
<dbReference type="Gene3D" id="3.20.20.140">
    <property type="entry name" value="Metal-dependent hydrolases"/>
    <property type="match status" value="1"/>
</dbReference>
<dbReference type="InterPro" id="IPR011059">
    <property type="entry name" value="Metal-dep_hydrolase_composite"/>
</dbReference>
<dbReference type="CDD" id="cd01318">
    <property type="entry name" value="DHOase_IIb"/>
    <property type="match status" value="1"/>
</dbReference>
<comment type="similarity">
    <text evidence="3">Belongs to the metallo-dependent hydrolases superfamily. DHOase family. Class I DHOase subfamily.</text>
</comment>
<evidence type="ECO:0000256" key="4">
    <source>
        <dbReference type="ARBA" id="ARBA00022723"/>
    </source>
</evidence>
<dbReference type="PANTHER" id="PTHR43668:SF4">
    <property type="entry name" value="ALLANTOINASE"/>
    <property type="match status" value="1"/>
</dbReference>
<protein>
    <submittedName>
        <fullName evidence="7">Dihydroorotase</fullName>
        <ecNumber evidence="7">3.5.2.3</ecNumber>
    </submittedName>
</protein>
<organism evidence="7 8">
    <name type="scientific">SAR86 cluster bacterium</name>
    <dbReference type="NCBI Taxonomy" id="2030880"/>
    <lineage>
        <taxon>Bacteria</taxon>
        <taxon>Pseudomonadati</taxon>
        <taxon>Pseudomonadota</taxon>
        <taxon>Gammaproteobacteria</taxon>
        <taxon>SAR86 cluster</taxon>
    </lineage>
</organism>